<sequence>MYIYLRHDTRRAKKQATSHIVSSRERIYLQDSPGGQSWTTPAPNSPIKSRAWSRADKSGCGPFVIHAPFKISLKGNRKMAIVAACSLFVSKSYGDIVMISQRKAIRWLGMENFQP</sequence>
<dbReference type="EMBL" id="BGPR01012898">
    <property type="protein sequence ID" value="GBN58260.1"/>
    <property type="molecule type" value="Genomic_DNA"/>
</dbReference>
<evidence type="ECO:0000313" key="3">
    <source>
        <dbReference type="Proteomes" id="UP000499080"/>
    </source>
</evidence>
<evidence type="ECO:0000256" key="1">
    <source>
        <dbReference type="SAM" id="MobiDB-lite"/>
    </source>
</evidence>
<feature type="compositionally biased region" description="Polar residues" evidence="1">
    <location>
        <begin position="33"/>
        <end position="42"/>
    </location>
</feature>
<gene>
    <name evidence="2" type="ORF">AVEN_179875_1</name>
</gene>
<proteinExistence type="predicted"/>
<name>A0A4Y2Q5T0_ARAVE</name>
<dbReference type="Proteomes" id="UP000499080">
    <property type="component" value="Unassembled WGS sequence"/>
</dbReference>
<dbReference type="AlphaFoldDB" id="A0A4Y2Q5T0"/>
<reference evidence="2 3" key="1">
    <citation type="journal article" date="2019" name="Sci. Rep.">
        <title>Orb-weaving spider Araneus ventricosus genome elucidates the spidroin gene catalogue.</title>
        <authorList>
            <person name="Kono N."/>
            <person name="Nakamura H."/>
            <person name="Ohtoshi R."/>
            <person name="Moran D.A.P."/>
            <person name="Shinohara A."/>
            <person name="Yoshida Y."/>
            <person name="Fujiwara M."/>
            <person name="Mori M."/>
            <person name="Tomita M."/>
            <person name="Arakawa K."/>
        </authorList>
    </citation>
    <scope>NUCLEOTIDE SEQUENCE [LARGE SCALE GENOMIC DNA]</scope>
</reference>
<comment type="caution">
    <text evidence="2">The sequence shown here is derived from an EMBL/GenBank/DDBJ whole genome shotgun (WGS) entry which is preliminary data.</text>
</comment>
<accession>A0A4Y2Q5T0</accession>
<protein>
    <submittedName>
        <fullName evidence="2">Uncharacterized protein</fullName>
    </submittedName>
</protein>
<feature type="region of interest" description="Disordered" evidence="1">
    <location>
        <begin position="30"/>
        <end position="50"/>
    </location>
</feature>
<organism evidence="2 3">
    <name type="scientific">Araneus ventricosus</name>
    <name type="common">Orbweaver spider</name>
    <name type="synonym">Epeira ventricosa</name>
    <dbReference type="NCBI Taxonomy" id="182803"/>
    <lineage>
        <taxon>Eukaryota</taxon>
        <taxon>Metazoa</taxon>
        <taxon>Ecdysozoa</taxon>
        <taxon>Arthropoda</taxon>
        <taxon>Chelicerata</taxon>
        <taxon>Arachnida</taxon>
        <taxon>Araneae</taxon>
        <taxon>Araneomorphae</taxon>
        <taxon>Entelegynae</taxon>
        <taxon>Araneoidea</taxon>
        <taxon>Araneidae</taxon>
        <taxon>Araneus</taxon>
    </lineage>
</organism>
<keyword evidence="3" id="KW-1185">Reference proteome</keyword>
<evidence type="ECO:0000313" key="2">
    <source>
        <dbReference type="EMBL" id="GBN58260.1"/>
    </source>
</evidence>